<feature type="domain" description="Histidine kinase" evidence="8">
    <location>
        <begin position="252"/>
        <end position="490"/>
    </location>
</feature>
<evidence type="ECO:0000256" key="3">
    <source>
        <dbReference type="ARBA" id="ARBA00022553"/>
    </source>
</evidence>
<evidence type="ECO:0000256" key="1">
    <source>
        <dbReference type="ARBA" id="ARBA00000085"/>
    </source>
</evidence>
<reference evidence="10" key="1">
    <citation type="journal article" date="2014" name="BMC Genomics">
        <title>Genome sequencing of two Neorhizobium galegae strains reveals a noeT gene responsible for the unusual acetylation of the nodulation factors.</title>
        <authorList>
            <person name="Osterman J."/>
            <person name="Marsh J."/>
            <person name="Laine P.K."/>
            <person name="Zeng Z."/>
            <person name="Alatalo E."/>
            <person name="Sullivan J.T."/>
            <person name="Young J.P."/>
            <person name="Thomas-Oates J."/>
            <person name="Paulin L."/>
            <person name="Lindstrom K."/>
        </authorList>
    </citation>
    <scope>NUCLEOTIDE SEQUENCE [LARGE SCALE GENOMIC DNA]</scope>
    <source>
        <strain evidence="10">HAMBI 540</strain>
    </source>
</reference>
<dbReference type="InterPro" id="IPR050351">
    <property type="entry name" value="BphY/WalK/GraS-like"/>
</dbReference>
<keyword evidence="10" id="KW-1185">Reference proteome</keyword>
<keyword evidence="7" id="KW-0472">Membrane</keyword>
<feature type="transmembrane region" description="Helical" evidence="7">
    <location>
        <begin position="184"/>
        <end position="208"/>
    </location>
</feature>
<dbReference type="InterPro" id="IPR007891">
    <property type="entry name" value="CHASE3"/>
</dbReference>
<dbReference type="PANTHER" id="PTHR42878:SF15">
    <property type="entry name" value="BACTERIOPHYTOCHROME"/>
    <property type="match status" value="1"/>
</dbReference>
<protein>
    <recommendedName>
        <fullName evidence="2">histidine kinase</fullName>
        <ecNumber evidence="2">2.7.13.3</ecNumber>
    </recommendedName>
</protein>
<dbReference type="RefSeq" id="WP_080724951.1">
    <property type="nucleotide sequence ID" value="NZ_HG938353.1"/>
</dbReference>
<dbReference type="GO" id="GO:0000155">
    <property type="term" value="F:phosphorelay sensor kinase activity"/>
    <property type="evidence" value="ECO:0007669"/>
    <property type="project" value="InterPro"/>
</dbReference>
<dbReference type="EC" id="2.7.13.3" evidence="2"/>
<keyword evidence="7" id="KW-0812">Transmembrane</keyword>
<keyword evidence="5 9" id="KW-0418">Kinase</keyword>
<accession>A0A068STI5</accession>
<evidence type="ECO:0000256" key="5">
    <source>
        <dbReference type="ARBA" id="ARBA00022777"/>
    </source>
</evidence>
<dbReference type="InterPro" id="IPR036890">
    <property type="entry name" value="HATPase_C_sf"/>
</dbReference>
<dbReference type="Pfam" id="PF02518">
    <property type="entry name" value="HATPase_c"/>
    <property type="match status" value="1"/>
</dbReference>
<dbReference type="PRINTS" id="PR00344">
    <property type="entry name" value="BCTRLSENSOR"/>
</dbReference>
<dbReference type="AlphaFoldDB" id="A0A068STI5"/>
<dbReference type="InterPro" id="IPR036097">
    <property type="entry name" value="HisK_dim/P_sf"/>
</dbReference>
<proteinExistence type="predicted"/>
<dbReference type="SMART" id="SM00387">
    <property type="entry name" value="HATPase_c"/>
    <property type="match status" value="1"/>
</dbReference>
<dbReference type="GO" id="GO:0000156">
    <property type="term" value="F:phosphorelay response regulator activity"/>
    <property type="evidence" value="ECO:0007669"/>
    <property type="project" value="TreeGrafter"/>
</dbReference>
<evidence type="ECO:0000313" key="10">
    <source>
        <dbReference type="Proteomes" id="UP000028181"/>
    </source>
</evidence>
<dbReference type="CDD" id="cd19410">
    <property type="entry name" value="HK9-like_sensor"/>
    <property type="match status" value="1"/>
</dbReference>
<comment type="catalytic activity">
    <reaction evidence="1">
        <text>ATP + protein L-histidine = ADP + protein N-phospho-L-histidine.</text>
        <dbReference type="EC" id="2.7.13.3"/>
    </reaction>
</comment>
<feature type="transmembrane region" description="Helical" evidence="7">
    <location>
        <begin position="12"/>
        <end position="34"/>
    </location>
</feature>
<evidence type="ECO:0000256" key="7">
    <source>
        <dbReference type="SAM" id="Phobius"/>
    </source>
</evidence>
<dbReference type="HOGENOM" id="CLU_000445_114_71_5"/>
<dbReference type="PATRIC" id="fig|1028800.3.peg.3059"/>
<keyword evidence="7" id="KW-1133">Transmembrane helix</keyword>
<dbReference type="Gene3D" id="3.30.565.10">
    <property type="entry name" value="Histidine kinase-like ATPase, C-terminal domain"/>
    <property type="match status" value="1"/>
</dbReference>
<dbReference type="EMBL" id="HG938353">
    <property type="protein sequence ID" value="CDN49184.1"/>
    <property type="molecule type" value="Genomic_DNA"/>
</dbReference>
<dbReference type="InterPro" id="IPR005467">
    <property type="entry name" value="His_kinase_dom"/>
</dbReference>
<dbReference type="InterPro" id="IPR004358">
    <property type="entry name" value="Sig_transdc_His_kin-like_C"/>
</dbReference>
<evidence type="ECO:0000256" key="4">
    <source>
        <dbReference type="ARBA" id="ARBA00022679"/>
    </source>
</evidence>
<dbReference type="OrthoDB" id="9808408at2"/>
<dbReference type="KEGG" id="ngg:RG540_CH30190"/>
<dbReference type="SUPFAM" id="SSF55874">
    <property type="entry name" value="ATPase domain of HSP90 chaperone/DNA topoisomerase II/histidine kinase"/>
    <property type="match status" value="1"/>
</dbReference>
<organism evidence="9 10">
    <name type="scientific">Neorhizobium galegae bv. orientalis str. HAMBI 540</name>
    <dbReference type="NCBI Taxonomy" id="1028800"/>
    <lineage>
        <taxon>Bacteria</taxon>
        <taxon>Pseudomonadati</taxon>
        <taxon>Pseudomonadota</taxon>
        <taxon>Alphaproteobacteria</taxon>
        <taxon>Hyphomicrobiales</taxon>
        <taxon>Rhizobiaceae</taxon>
        <taxon>Rhizobium/Agrobacterium group</taxon>
        <taxon>Neorhizobium</taxon>
    </lineage>
</organism>
<dbReference type="GO" id="GO:0030295">
    <property type="term" value="F:protein kinase activator activity"/>
    <property type="evidence" value="ECO:0007669"/>
    <property type="project" value="TreeGrafter"/>
</dbReference>
<dbReference type="GeneID" id="24255620"/>
<dbReference type="SUPFAM" id="SSF47384">
    <property type="entry name" value="Homodimeric domain of signal transducing histidine kinase"/>
    <property type="match status" value="1"/>
</dbReference>
<dbReference type="PROSITE" id="PS50109">
    <property type="entry name" value="HIS_KIN"/>
    <property type="match status" value="1"/>
</dbReference>
<dbReference type="Pfam" id="PF05227">
    <property type="entry name" value="CHASE3"/>
    <property type="match status" value="1"/>
</dbReference>
<feature type="coiled-coil region" evidence="6">
    <location>
        <begin position="207"/>
        <end position="245"/>
    </location>
</feature>
<dbReference type="eggNOG" id="COG5278">
    <property type="taxonomic scope" value="Bacteria"/>
</dbReference>
<dbReference type="Gene3D" id="1.10.287.130">
    <property type="match status" value="1"/>
</dbReference>
<name>A0A068STI5_NEOGA</name>
<evidence type="ECO:0000313" key="9">
    <source>
        <dbReference type="EMBL" id="CDN49184.1"/>
    </source>
</evidence>
<dbReference type="PANTHER" id="PTHR42878">
    <property type="entry name" value="TWO-COMPONENT HISTIDINE KINASE"/>
    <property type="match status" value="1"/>
</dbReference>
<keyword evidence="6" id="KW-0175">Coiled coil</keyword>
<evidence type="ECO:0000256" key="6">
    <source>
        <dbReference type="SAM" id="Coils"/>
    </source>
</evidence>
<gene>
    <name evidence="9" type="ORF">RG540_CH30190</name>
</gene>
<evidence type="ECO:0000259" key="8">
    <source>
        <dbReference type="PROSITE" id="PS50109"/>
    </source>
</evidence>
<dbReference type="Proteomes" id="UP000028181">
    <property type="component" value="Chromosome I"/>
</dbReference>
<dbReference type="CDD" id="cd00082">
    <property type="entry name" value="HisKA"/>
    <property type="match status" value="1"/>
</dbReference>
<dbReference type="InterPro" id="IPR003594">
    <property type="entry name" value="HATPase_dom"/>
</dbReference>
<dbReference type="InterPro" id="IPR003661">
    <property type="entry name" value="HisK_dim/P_dom"/>
</dbReference>
<keyword evidence="4" id="KW-0808">Transferase</keyword>
<evidence type="ECO:0000256" key="2">
    <source>
        <dbReference type="ARBA" id="ARBA00012438"/>
    </source>
</evidence>
<dbReference type="GO" id="GO:0007234">
    <property type="term" value="P:osmosensory signaling via phosphorelay pathway"/>
    <property type="evidence" value="ECO:0007669"/>
    <property type="project" value="TreeGrafter"/>
</dbReference>
<dbReference type="eggNOG" id="COG0642">
    <property type="taxonomic scope" value="Bacteria"/>
</dbReference>
<sequence length="499" mass="54589">MPFLKSTFARSSLLMLLVGGAILLAIVLSSFILARTTQVYFQDVVKLRELRSAAADMQLFLRAAESGQRGFVLTQDAEFLIPYTTASTVIPRLRERLKRAAGNLDAMHVPFAQLDPLIDDKLAEMQSTVEMVQKGNAIGAIEVIRGAYGRQLMEGITTILGTLLRDTDGRIETGVDDLNDSALALQWITIGGGLMIILVIGGAILIVGQHVRELQRARSEVEELNAGLEERVNERSEDLIQANREIQRYAYIVSHDLRAPLVNIMGFTSELDASLKSISTYVLADGTPLSETDVNDARVAVEQDLPEAIAFIRSSTKKMDGLINAILKISRDGRRELKPERIDLGELLEATAASIYHQVSEAGGEVNISVAQARGLITDRFSLEQIFGNLFDNAVKYKHSDRPLNLSVKAMPLGRAAIRIEVSDNGRGIAPEDHERVFELFRRSGVQDQQGEGIGLAHVRSLVRNLGGEITVTSTLGGGATFVIRLPTDLSQYVRSNGS</sequence>
<keyword evidence="3" id="KW-0597">Phosphoprotein</keyword>